<keyword evidence="2" id="KW-0175">Coiled coil</keyword>
<dbReference type="Proteomes" id="UP001428290">
    <property type="component" value="Unassembled WGS sequence"/>
</dbReference>
<sequence>MSNSASDSAALQAQIAELQAQLAHAQRQAELFENLVKRLPIGIDLLQREDPDDPTSLRLIFTNGLMPNAPIDMRLHVGKLIKDIFPDVPPMVFERYQHALDSGELVHLNELTVKVPDIGVRIAQLSAIPLTNDILCIKVADITEQKQVLEAQRHMLEQQAIINSQQEALADISTPLIPITDSVVIMPLIGAVDTRRAQQMMETLLHGISHMTARFAILDITGVPIVDTQVAHVLIQAAQSVRLLGGQVILTGIRPEVAQTLVGLGVNLNDLIVRGNLQSGVAYATIERYH</sequence>
<accession>A0ABP9WVZ2</accession>
<dbReference type="PANTHER" id="PTHR33745:SF3">
    <property type="entry name" value="RSBT CO-ANTAGONIST PROTEIN RSBRC"/>
    <property type="match status" value="1"/>
</dbReference>
<evidence type="ECO:0000313" key="5">
    <source>
        <dbReference type="Proteomes" id="UP001428290"/>
    </source>
</evidence>
<gene>
    <name evidence="4" type="ORF">Hgul01_01043</name>
</gene>
<dbReference type="Pfam" id="PF01740">
    <property type="entry name" value="STAS"/>
    <property type="match status" value="1"/>
</dbReference>
<protein>
    <recommendedName>
        <fullName evidence="3">STAS domain-containing protein</fullName>
    </recommendedName>
</protein>
<evidence type="ECO:0000313" key="4">
    <source>
        <dbReference type="EMBL" id="GAA5527259.1"/>
    </source>
</evidence>
<evidence type="ECO:0000256" key="1">
    <source>
        <dbReference type="ARBA" id="ARBA00022553"/>
    </source>
</evidence>
<feature type="domain" description="STAS" evidence="3">
    <location>
        <begin position="173"/>
        <end position="284"/>
    </location>
</feature>
<dbReference type="InterPro" id="IPR051932">
    <property type="entry name" value="Bact_StressResp_Reg"/>
</dbReference>
<name>A0ABP9WVZ2_9CHLR</name>
<keyword evidence="5" id="KW-1185">Reference proteome</keyword>
<dbReference type="RefSeq" id="WP_345720897.1">
    <property type="nucleotide sequence ID" value="NZ_BAABRU010000003.1"/>
</dbReference>
<reference evidence="4 5" key="1">
    <citation type="submission" date="2024-02" db="EMBL/GenBank/DDBJ databases">
        <title>Herpetosiphon gulosus NBRC 112829.</title>
        <authorList>
            <person name="Ichikawa N."/>
            <person name="Katano-Makiyama Y."/>
            <person name="Hidaka K."/>
        </authorList>
    </citation>
    <scope>NUCLEOTIDE SEQUENCE [LARGE SCALE GENOMIC DNA]</scope>
    <source>
        <strain evidence="4 5">NBRC 112829</strain>
    </source>
</reference>
<organism evidence="4 5">
    <name type="scientific">Herpetosiphon gulosus</name>
    <dbReference type="NCBI Taxonomy" id="1973496"/>
    <lineage>
        <taxon>Bacteria</taxon>
        <taxon>Bacillati</taxon>
        <taxon>Chloroflexota</taxon>
        <taxon>Chloroflexia</taxon>
        <taxon>Herpetosiphonales</taxon>
        <taxon>Herpetosiphonaceae</taxon>
        <taxon>Herpetosiphon</taxon>
    </lineage>
</organism>
<dbReference type="PANTHER" id="PTHR33745">
    <property type="entry name" value="RSBT ANTAGONIST PROTEIN RSBS-RELATED"/>
    <property type="match status" value="1"/>
</dbReference>
<dbReference type="InterPro" id="IPR002645">
    <property type="entry name" value="STAS_dom"/>
</dbReference>
<proteinExistence type="predicted"/>
<comment type="caution">
    <text evidence="4">The sequence shown here is derived from an EMBL/GenBank/DDBJ whole genome shotgun (WGS) entry which is preliminary data.</text>
</comment>
<evidence type="ECO:0000259" key="3">
    <source>
        <dbReference type="PROSITE" id="PS50801"/>
    </source>
</evidence>
<dbReference type="InterPro" id="IPR036513">
    <property type="entry name" value="STAS_dom_sf"/>
</dbReference>
<dbReference type="Gene3D" id="3.30.750.24">
    <property type="entry name" value="STAS domain"/>
    <property type="match status" value="1"/>
</dbReference>
<dbReference type="SUPFAM" id="SSF52091">
    <property type="entry name" value="SpoIIaa-like"/>
    <property type="match status" value="1"/>
</dbReference>
<feature type="coiled-coil region" evidence="2">
    <location>
        <begin position="1"/>
        <end position="35"/>
    </location>
</feature>
<keyword evidence="1" id="KW-0597">Phosphoprotein</keyword>
<dbReference type="EMBL" id="BAABRU010000003">
    <property type="protein sequence ID" value="GAA5527259.1"/>
    <property type="molecule type" value="Genomic_DNA"/>
</dbReference>
<dbReference type="Gene3D" id="3.30.450.20">
    <property type="entry name" value="PAS domain"/>
    <property type="match status" value="1"/>
</dbReference>
<evidence type="ECO:0000256" key="2">
    <source>
        <dbReference type="SAM" id="Coils"/>
    </source>
</evidence>
<dbReference type="PROSITE" id="PS50801">
    <property type="entry name" value="STAS"/>
    <property type="match status" value="1"/>
</dbReference>
<dbReference type="CDD" id="cd07041">
    <property type="entry name" value="STAS_RsbR_RsbS_like"/>
    <property type="match status" value="1"/>
</dbReference>